<dbReference type="EMBL" id="JACHJU010000001">
    <property type="protein sequence ID" value="MBB4940433.1"/>
    <property type="molecule type" value="Genomic_DNA"/>
</dbReference>
<keyword evidence="3" id="KW-1185">Reference proteome</keyword>
<sequence>MNSVGVTVRLTPLGGVLPGENEEARSKPYGVRGRPAHREGGVIDHARGPALRIGGLCAGSTGRGRSEREVCWGCQDK</sequence>
<evidence type="ECO:0000313" key="3">
    <source>
        <dbReference type="Proteomes" id="UP000534286"/>
    </source>
</evidence>
<accession>A0A7W7RZF7</accession>
<protein>
    <submittedName>
        <fullName evidence="2">Uncharacterized protein</fullName>
    </submittedName>
</protein>
<feature type="compositionally biased region" description="Basic and acidic residues" evidence="1">
    <location>
        <begin position="36"/>
        <end position="45"/>
    </location>
</feature>
<feature type="region of interest" description="Disordered" evidence="1">
    <location>
        <begin position="12"/>
        <end position="45"/>
    </location>
</feature>
<reference evidence="2 3" key="1">
    <citation type="submission" date="2020-08" db="EMBL/GenBank/DDBJ databases">
        <title>Sequencing the genomes of 1000 actinobacteria strains.</title>
        <authorList>
            <person name="Klenk H.-P."/>
        </authorList>
    </citation>
    <scope>NUCLEOTIDE SEQUENCE [LARGE SCALE GENOMIC DNA]</scope>
    <source>
        <strain evidence="2 3">DSM 43023</strain>
    </source>
</reference>
<evidence type="ECO:0000313" key="2">
    <source>
        <dbReference type="EMBL" id="MBB4940433.1"/>
    </source>
</evidence>
<comment type="caution">
    <text evidence="2">The sequence shown here is derived from an EMBL/GenBank/DDBJ whole genome shotgun (WGS) entry which is preliminary data.</text>
</comment>
<dbReference type="AlphaFoldDB" id="A0A7W7RZF7"/>
<dbReference type="Proteomes" id="UP000534286">
    <property type="component" value="Unassembled WGS sequence"/>
</dbReference>
<organism evidence="2 3">
    <name type="scientific">Streptosporangium album</name>
    <dbReference type="NCBI Taxonomy" id="47479"/>
    <lineage>
        <taxon>Bacteria</taxon>
        <taxon>Bacillati</taxon>
        <taxon>Actinomycetota</taxon>
        <taxon>Actinomycetes</taxon>
        <taxon>Streptosporangiales</taxon>
        <taxon>Streptosporangiaceae</taxon>
        <taxon>Streptosporangium</taxon>
    </lineage>
</organism>
<gene>
    <name evidence="2" type="ORF">FHR32_004738</name>
</gene>
<proteinExistence type="predicted"/>
<evidence type="ECO:0000256" key="1">
    <source>
        <dbReference type="SAM" id="MobiDB-lite"/>
    </source>
</evidence>
<name>A0A7W7RZF7_9ACTN</name>